<keyword evidence="1" id="KW-0732">Signal</keyword>
<feature type="chain" id="PRO_5032945733" description="WxL domain-containing protein" evidence="1">
    <location>
        <begin position="23"/>
        <end position="186"/>
    </location>
</feature>
<comment type="caution">
    <text evidence="3">The sequence shown here is derived from an EMBL/GenBank/DDBJ whole genome shotgun (WGS) entry which is preliminary data.</text>
</comment>
<dbReference type="AlphaFoldDB" id="A0A840QTB2"/>
<keyword evidence="4" id="KW-1185">Reference proteome</keyword>
<gene>
    <name evidence="3" type="ORF">HNQ41_002822</name>
</gene>
<evidence type="ECO:0000313" key="4">
    <source>
        <dbReference type="Proteomes" id="UP000551878"/>
    </source>
</evidence>
<dbReference type="EMBL" id="JACHHB010000014">
    <property type="protein sequence ID" value="MBB5174605.1"/>
    <property type="molecule type" value="Genomic_DNA"/>
</dbReference>
<feature type="signal peptide" evidence="1">
    <location>
        <begin position="1"/>
        <end position="22"/>
    </location>
</feature>
<reference evidence="3 4" key="1">
    <citation type="submission" date="2020-08" db="EMBL/GenBank/DDBJ databases">
        <title>Genomic Encyclopedia of Type Strains, Phase IV (KMG-IV): sequencing the most valuable type-strain genomes for metagenomic binning, comparative biology and taxonomic classification.</title>
        <authorList>
            <person name="Goeker M."/>
        </authorList>
    </citation>
    <scope>NUCLEOTIDE SEQUENCE [LARGE SCALE GENOMIC DNA]</scope>
    <source>
        <strain evidence="3 4">DSM 24696</strain>
    </source>
</reference>
<proteinExistence type="predicted"/>
<feature type="domain" description="WxL" evidence="2">
    <location>
        <begin position="51"/>
        <end position="186"/>
    </location>
</feature>
<dbReference type="Proteomes" id="UP000551878">
    <property type="component" value="Unassembled WGS sequence"/>
</dbReference>
<evidence type="ECO:0000313" key="3">
    <source>
        <dbReference type="EMBL" id="MBB5174605.1"/>
    </source>
</evidence>
<dbReference type="Pfam" id="PF13731">
    <property type="entry name" value="WxL"/>
    <property type="match status" value="1"/>
</dbReference>
<protein>
    <recommendedName>
        <fullName evidence="2">WxL domain-containing protein</fullName>
    </recommendedName>
</protein>
<organism evidence="3 4">
    <name type="scientific">Texcoconibacillus texcoconensis</name>
    <dbReference type="NCBI Taxonomy" id="1095777"/>
    <lineage>
        <taxon>Bacteria</taxon>
        <taxon>Bacillati</taxon>
        <taxon>Bacillota</taxon>
        <taxon>Bacilli</taxon>
        <taxon>Bacillales</taxon>
        <taxon>Bacillaceae</taxon>
        <taxon>Texcoconibacillus</taxon>
    </lineage>
</organism>
<dbReference type="InterPro" id="IPR027994">
    <property type="entry name" value="WxL_dom"/>
</dbReference>
<evidence type="ECO:0000256" key="1">
    <source>
        <dbReference type="SAM" id="SignalP"/>
    </source>
</evidence>
<evidence type="ECO:0000259" key="2">
    <source>
        <dbReference type="Pfam" id="PF13731"/>
    </source>
</evidence>
<accession>A0A840QTB2</accession>
<name>A0A840QTB2_9BACI</name>
<dbReference type="RefSeq" id="WP_184665012.1">
    <property type="nucleotide sequence ID" value="NZ_JACHHB010000014.1"/>
</dbReference>
<sequence>MKKSLIFCMTLIVFTFPQSLNAEQSNDQTKVTIESGPLSISPAENEIVFDVNEDEEEVTDSVGEITVVDATGSWEGWNVTVQASQLKEEGNPEETLPPGSLHLTHAEATIKEEAGAGQRPSWTIDHPTAIDQEPVKILAAEPNRGMGTYHIQFSDESLILDLPEDEEFNDQTTYQSTMTWTINKGP</sequence>